<name>A0A7T0PWZ1_9ACTO</name>
<dbReference type="Gene3D" id="2.80.10.50">
    <property type="match status" value="1"/>
</dbReference>
<dbReference type="PANTHER" id="PTHR38792">
    <property type="entry name" value="BNR/ASP-BOX REPEAT DOMAIN PROTEIN (AFU_ORTHOLOGUE AFUA_7G06430)-RELATED"/>
    <property type="match status" value="1"/>
</dbReference>
<dbReference type="KEGG" id="arep:ID810_10035"/>
<dbReference type="InterPro" id="IPR000772">
    <property type="entry name" value="Ricin_B_lectin"/>
</dbReference>
<dbReference type="Gene3D" id="2.120.10.10">
    <property type="match status" value="1"/>
</dbReference>
<protein>
    <submittedName>
        <fullName evidence="3">RICIN domain-containing protein</fullName>
    </submittedName>
</protein>
<dbReference type="InterPro" id="IPR011040">
    <property type="entry name" value="Sialidase"/>
</dbReference>
<accession>A0A7T0PWZ1</accession>
<dbReference type="SUPFAM" id="SSF50370">
    <property type="entry name" value="Ricin B-like lectins"/>
    <property type="match status" value="1"/>
</dbReference>
<feature type="chain" id="PRO_5032645280" evidence="1">
    <location>
        <begin position="31"/>
        <end position="697"/>
    </location>
</feature>
<gene>
    <name evidence="3" type="ORF">ID810_10035</name>
</gene>
<evidence type="ECO:0000313" key="3">
    <source>
        <dbReference type="EMBL" id="QPL05065.1"/>
    </source>
</evidence>
<evidence type="ECO:0000313" key="4">
    <source>
        <dbReference type="Proteomes" id="UP000594637"/>
    </source>
</evidence>
<reference evidence="3 4" key="1">
    <citation type="submission" date="2020-11" db="EMBL/GenBank/DDBJ databases">
        <title>Actinomyces sp. ZJ750.</title>
        <authorList>
            <person name="Zhou J."/>
        </authorList>
    </citation>
    <scope>NUCLEOTIDE SEQUENCE [LARGE SCALE GENOMIC DNA]</scope>
    <source>
        <strain evidence="3 4">ZJ750</strain>
    </source>
</reference>
<dbReference type="Pfam" id="PF13088">
    <property type="entry name" value="BNR_2"/>
    <property type="match status" value="1"/>
</dbReference>
<dbReference type="CDD" id="cd15482">
    <property type="entry name" value="Sialidase_non-viral"/>
    <property type="match status" value="1"/>
</dbReference>
<sequence length="697" mass="74814">MRTRTLFSKGLAVLAALLVGTVAYPAASYAAEDGLSIAPSVVYSPEAGTSFNPEGGREAGTTYVKNIVLKNSGSVNGTMLVTYDQLVLEDGVQVYPIYRRSPGEEGWRRISTVRPSDQFSGLTRTAQPFLFEVPPGTSGLAAGTILLAGMIMPEDRSTSTLVVYSSSDQGRTWSLLSSIDHGGPAVYDPSPSSTTSTVWEPSLAVDAYGGLVAYFSDERQKDQGVLQAVVYRRSVDGGRTWGDVVNVSAPTNRSDRPGMITVTRMADGRYIAVYEVVNRPSQSSNNAVIYYKISDDGLSWVPETSIGTPIQLVDGRGIGSSPFVRWVPEGGPQGMVVVTSKWALDANGNIDGGQNYYVNRMNGEGAWERLPYAVTYDFADTAGGTFSGFAQSFDYDPASRALYQGTNVENLSTTYNDVVLGATPLNAVQYEAENARVTDAKEVMRGDASGGTKIGGINSAASSVIFDISVPVAGTYTLDVRYDNGTGRPSSHRLMVNGRANRTIRYAPTVDWGRFAWATTTVRLVAGNNTITLSKGMSFAEVDLIRVRDSSTDWPWYFHIVNKESGQLLEVASAATHDGASVGQWSRTGHRTQTWAMSAAGGEGSYQLVNVHSSKLLEIPGGAIEIGTQASQWGPTGHPTQWWNATAVDGRWRLSNANSGHVLEIADGSHEDGAPAQQWESNGYPCQEWVLVAEAAL</sequence>
<dbReference type="PROSITE" id="PS50231">
    <property type="entry name" value="RICIN_B_LECTIN"/>
    <property type="match status" value="1"/>
</dbReference>
<dbReference type="InterPro" id="IPR035992">
    <property type="entry name" value="Ricin_B-like_lectins"/>
</dbReference>
<feature type="signal peptide" evidence="1">
    <location>
        <begin position="1"/>
        <end position="30"/>
    </location>
</feature>
<dbReference type="GO" id="GO:0030246">
    <property type="term" value="F:carbohydrate binding"/>
    <property type="evidence" value="ECO:0007669"/>
    <property type="project" value="InterPro"/>
</dbReference>
<keyword evidence="4" id="KW-1185">Reference proteome</keyword>
<dbReference type="EMBL" id="CP063989">
    <property type="protein sequence ID" value="QPL05065.1"/>
    <property type="molecule type" value="Genomic_DNA"/>
</dbReference>
<dbReference type="Pfam" id="PF16990">
    <property type="entry name" value="CBM_35"/>
    <property type="match status" value="1"/>
</dbReference>
<proteinExistence type="predicted"/>
<evidence type="ECO:0000256" key="1">
    <source>
        <dbReference type="SAM" id="SignalP"/>
    </source>
</evidence>
<dbReference type="Proteomes" id="UP000594637">
    <property type="component" value="Chromosome"/>
</dbReference>
<dbReference type="Pfam" id="PF14200">
    <property type="entry name" value="RicinB_lectin_2"/>
    <property type="match status" value="2"/>
</dbReference>
<dbReference type="SUPFAM" id="SSF50939">
    <property type="entry name" value="Sialidases"/>
    <property type="match status" value="1"/>
</dbReference>
<dbReference type="InterPro" id="IPR008979">
    <property type="entry name" value="Galactose-bd-like_sf"/>
</dbReference>
<dbReference type="CDD" id="cd00161">
    <property type="entry name" value="beta-trefoil_Ricin-like"/>
    <property type="match status" value="1"/>
</dbReference>
<organism evidence="3 4">
    <name type="scientific">Actinomyces respiraculi</name>
    <dbReference type="NCBI Taxonomy" id="2744574"/>
    <lineage>
        <taxon>Bacteria</taxon>
        <taxon>Bacillati</taxon>
        <taxon>Actinomycetota</taxon>
        <taxon>Actinomycetes</taxon>
        <taxon>Actinomycetales</taxon>
        <taxon>Actinomycetaceae</taxon>
        <taxon>Actinomyces</taxon>
    </lineage>
</organism>
<dbReference type="PROSITE" id="PS51175">
    <property type="entry name" value="CBM6"/>
    <property type="match status" value="1"/>
</dbReference>
<dbReference type="InterPro" id="IPR036278">
    <property type="entry name" value="Sialidase_sf"/>
</dbReference>
<dbReference type="AlphaFoldDB" id="A0A7T0PWZ1"/>
<keyword evidence="1" id="KW-0732">Signal</keyword>
<dbReference type="Gene3D" id="2.60.120.260">
    <property type="entry name" value="Galactose-binding domain-like"/>
    <property type="match status" value="1"/>
</dbReference>
<dbReference type="InterPro" id="IPR005084">
    <property type="entry name" value="CBM6"/>
</dbReference>
<feature type="domain" description="CBM6" evidence="2">
    <location>
        <begin position="428"/>
        <end position="548"/>
    </location>
</feature>
<dbReference type="PANTHER" id="PTHR38792:SF3">
    <property type="entry name" value="BNR_ASP-BOX REPEAT DOMAIN PROTEIN (AFU_ORTHOLOGUE AFUA_7G06430)-RELATED"/>
    <property type="match status" value="1"/>
</dbReference>
<evidence type="ECO:0000259" key="2">
    <source>
        <dbReference type="PROSITE" id="PS51175"/>
    </source>
</evidence>
<dbReference type="RefSeq" id="WP_166857982.1">
    <property type="nucleotide sequence ID" value="NZ_CP063989.1"/>
</dbReference>
<dbReference type="SUPFAM" id="SSF49785">
    <property type="entry name" value="Galactose-binding domain-like"/>
    <property type="match status" value="1"/>
</dbReference>